<dbReference type="Gene3D" id="3.30.70.1230">
    <property type="entry name" value="Nucleotide cyclase"/>
    <property type="match status" value="1"/>
</dbReference>
<dbReference type="InterPro" id="IPR043128">
    <property type="entry name" value="Rev_trsase/Diguanyl_cyclase"/>
</dbReference>
<comment type="function">
    <text evidence="2 3">Catalyzes the formation of 2-amino-5-formylamino-6-ribofuranosylamino-4(3H)-pyrimidinone ribonucleotide monophosphate and inorganic phosphate from GTP. Also has an independent pyrophosphate phosphohydrolase activity.</text>
</comment>
<accession>A0A147JTW3</accession>
<dbReference type="GO" id="GO:0043740">
    <property type="term" value="F:GTP cyclohydrolase IIa activity"/>
    <property type="evidence" value="ECO:0007669"/>
    <property type="project" value="UniProtKB-UniRule"/>
</dbReference>
<dbReference type="Proteomes" id="UP000074294">
    <property type="component" value="Unassembled WGS sequence"/>
</dbReference>
<dbReference type="PIRSF" id="PIRSF009265">
    <property type="entry name" value="GTP_cyclohydro_3"/>
    <property type="match status" value="1"/>
</dbReference>
<name>A0A147JTW3_HADYE</name>
<evidence type="ECO:0000256" key="2">
    <source>
        <dbReference type="HAMAP-Rule" id="MF_00608"/>
    </source>
</evidence>
<dbReference type="STRING" id="1776334.APZ16_04790"/>
<keyword evidence="2" id="KW-0547">Nucleotide-binding</keyword>
<reference evidence="4 5" key="1">
    <citation type="journal article" date="2016" name="Nat. Microbiol.">
        <title>Genomic inference of the metabolism of cosmopolitan subsurface Archaea, Hadesarchaea.</title>
        <authorList>
            <person name="Baker B.J."/>
            <person name="Saw J.H."/>
            <person name="Lind A.E."/>
            <person name="Lazar C.S."/>
            <person name="Hinrichs K.-U."/>
            <person name="Teske A.P."/>
            <person name="Ettema T.J."/>
        </authorList>
    </citation>
    <scope>NUCLEOTIDE SEQUENCE [LARGE SCALE GENOMIC DNA]</scope>
</reference>
<evidence type="ECO:0000313" key="5">
    <source>
        <dbReference type="Proteomes" id="UP000074294"/>
    </source>
</evidence>
<dbReference type="Pfam" id="PF05165">
    <property type="entry name" value="GCH_III"/>
    <property type="match status" value="1"/>
</dbReference>
<comment type="caution">
    <text evidence="4">The sequence shown here is derived from an EMBL/GenBank/DDBJ whole genome shotgun (WGS) entry which is preliminary data.</text>
</comment>
<comment type="catalytic activity">
    <reaction evidence="2 3">
        <text>GTP + 3 H2O = 2-amino-5-formylamino-6-(5-phospho-D-ribosylamino)pyrimidin-4(3H)-one + 2 phosphate + 2 H(+)</text>
        <dbReference type="Rhea" id="RHEA:22468"/>
        <dbReference type="ChEBI" id="CHEBI:15377"/>
        <dbReference type="ChEBI" id="CHEBI:15378"/>
        <dbReference type="ChEBI" id="CHEBI:37565"/>
        <dbReference type="ChEBI" id="CHEBI:43474"/>
        <dbReference type="ChEBI" id="CHEBI:57258"/>
        <dbReference type="EC" id="3.5.4.29"/>
    </reaction>
</comment>
<proteinExistence type="inferred from homology"/>
<organism evidence="4 5">
    <name type="scientific">Hadarchaeum yellowstonense</name>
    <dbReference type="NCBI Taxonomy" id="1776334"/>
    <lineage>
        <taxon>Archaea</taxon>
        <taxon>Methanobacteriati</taxon>
        <taxon>Candidatus Hadarchaeota</taxon>
        <taxon>Candidatus Hadarchaeia</taxon>
        <taxon>Candidatus Hadarchaeales</taxon>
        <taxon>Candidatus Hadarchaeaceae</taxon>
        <taxon>Candidatus Hadarchaeum</taxon>
    </lineage>
</organism>
<evidence type="ECO:0000256" key="3">
    <source>
        <dbReference type="PIRNR" id="PIRNR009265"/>
    </source>
</evidence>
<sequence length="252" mass="28094">MRKIQLTLIQIDNYGPWTVTPEPRREFELQVLQAELFAELERQFGSRGGLVFPTRFDNLLAVTNGISMEEHREIQRLINQKFPVTVSMSVGAAATPYQAQVQATLCLQRVGSSQSAERRSALVGSPVCYPDQDWVQIAHMDINHSTLITDSEPIYDTHFLLQRAHLSLIQMFLRRNALVFYMGGDNIMALSNGLEVSEIAEVLAEVKAEMGLELKAGVGAAPNAEKAARLASEGLHEIRKNRNKSTIIFKSA</sequence>
<dbReference type="HAMAP" id="MF_00608">
    <property type="entry name" value="GTP_cyclohydro_3"/>
    <property type="match status" value="1"/>
</dbReference>
<evidence type="ECO:0000313" key="4">
    <source>
        <dbReference type="EMBL" id="KUO39860.1"/>
    </source>
</evidence>
<keyword evidence="2" id="KW-0342">GTP-binding</keyword>
<comment type="similarity">
    <text evidence="2 3">Belongs to the archaeal-type GTP cyclohydrolase family.</text>
</comment>
<dbReference type="InterPro" id="IPR029787">
    <property type="entry name" value="Nucleotide_cyclase"/>
</dbReference>
<evidence type="ECO:0000256" key="1">
    <source>
        <dbReference type="ARBA" id="ARBA00022801"/>
    </source>
</evidence>
<dbReference type="InterPro" id="IPR007839">
    <property type="entry name" value="GTP_CycHdrlase_3"/>
</dbReference>
<dbReference type="Gene3D" id="3.30.70.270">
    <property type="match status" value="1"/>
</dbReference>
<protein>
    <recommendedName>
        <fullName evidence="2 3">GTP cyclohydrolase III</fullName>
        <ecNumber evidence="2 3">3.5.4.29</ecNumber>
    </recommendedName>
</protein>
<dbReference type="EC" id="3.5.4.29" evidence="2 3"/>
<dbReference type="GO" id="GO:0005525">
    <property type="term" value="F:GTP binding"/>
    <property type="evidence" value="ECO:0007669"/>
    <property type="project" value="UniProtKB-KW"/>
</dbReference>
<dbReference type="PANTHER" id="PTHR42202">
    <property type="entry name" value="GTP CYCLOHYDROLASE III"/>
    <property type="match status" value="1"/>
</dbReference>
<keyword evidence="1 2" id="KW-0378">Hydrolase</keyword>
<dbReference type="AlphaFoldDB" id="A0A147JTW3"/>
<dbReference type="EMBL" id="LQMQ01000054">
    <property type="protein sequence ID" value="KUO39860.1"/>
    <property type="molecule type" value="Genomic_DNA"/>
</dbReference>
<gene>
    <name evidence="2" type="primary">gch3</name>
    <name evidence="4" type="ORF">APZ16_04790</name>
</gene>
<dbReference type="PANTHER" id="PTHR42202:SF1">
    <property type="entry name" value="GTP CYCLOHYDROLASE III"/>
    <property type="match status" value="1"/>
</dbReference>